<dbReference type="GO" id="GO:0015421">
    <property type="term" value="F:ABC-type oligopeptide transporter activity"/>
    <property type="evidence" value="ECO:0007669"/>
    <property type="project" value="TreeGrafter"/>
</dbReference>
<dbReference type="PANTHER" id="PTHR43394:SF1">
    <property type="entry name" value="ATP-BINDING CASSETTE SUB-FAMILY B MEMBER 10, MITOCHONDRIAL"/>
    <property type="match status" value="1"/>
</dbReference>
<evidence type="ECO:0000256" key="9">
    <source>
        <dbReference type="SAM" id="Phobius"/>
    </source>
</evidence>
<dbReference type="EMBL" id="QWLA01000004">
    <property type="protein sequence ID" value="RIH89265.1"/>
    <property type="molecule type" value="Genomic_DNA"/>
</dbReference>
<dbReference type="InterPro" id="IPR011527">
    <property type="entry name" value="ABC1_TM_dom"/>
</dbReference>
<sequence length="597" mass="65254">MYSLPRPQRENARPPSRRDLGQLRRLLAYTRPYRWGLVVAGVASLISTAFNLLFPQVVGRLINASFLEANLARLDSLLLVLLGVFAGQAAFTGVQSYLVARTGEGVVADLRKALYAHLLTLSPRFFERNKTGDITSRLTSDIATVQAVVSSTLVQLFTQPLVLVSTLLILFLTNWKLTALILAVVPVVILAAIFLGRMIRRVSKEFQDRVAEANARAEETLSGIRVVQSFTAEGLEAKRYGELIGNSFRVALRRAVLGAVLNPIIFFAVFAALGLVLWYGGRLVALKEISPGQLFTFVLYTFNIAATVGTFTGIFTQIQSALGASSRIFELLDERPDLLEAPQPKPLERVQGWVRFQDVRFAYGERGEVLRGVSLEAKPGQVVAIVGPSGAGKSTLVALIPRFYDVSGGSISIDGLDVREVALRELRSHIGIVPQETLLFSGSIAENIGYGRPGASEAEIIAAARAANAHEFISAFPEGYRTLVGERGVRLSGGQRQRIAIARALLKDPRILILDEATSSLDSESEMLVQEALETLMQGRTTFVIAHRLSTVRRADVIVVLEDGRVVQQGTHEELLAAGGLYRDLYELQFIRATEEA</sequence>
<dbReference type="GO" id="GO:0090374">
    <property type="term" value="P:oligopeptide export from mitochondrion"/>
    <property type="evidence" value="ECO:0007669"/>
    <property type="project" value="TreeGrafter"/>
</dbReference>
<dbReference type="Gene3D" id="1.20.1560.10">
    <property type="entry name" value="ABC transporter type 1, transmembrane domain"/>
    <property type="match status" value="1"/>
</dbReference>
<feature type="domain" description="ABC transporter" evidence="10">
    <location>
        <begin position="354"/>
        <end position="588"/>
    </location>
</feature>
<dbReference type="Gene3D" id="3.40.50.300">
    <property type="entry name" value="P-loop containing nucleotide triphosphate hydrolases"/>
    <property type="match status" value="1"/>
</dbReference>
<dbReference type="PANTHER" id="PTHR43394">
    <property type="entry name" value="ATP-DEPENDENT PERMEASE MDL1, MITOCHONDRIAL"/>
    <property type="match status" value="1"/>
</dbReference>
<evidence type="ECO:0000256" key="8">
    <source>
        <dbReference type="ARBA" id="ARBA00023136"/>
    </source>
</evidence>
<dbReference type="InterPro" id="IPR017871">
    <property type="entry name" value="ABC_transporter-like_CS"/>
</dbReference>
<dbReference type="InterPro" id="IPR003439">
    <property type="entry name" value="ABC_transporter-like_ATP-bd"/>
</dbReference>
<keyword evidence="2" id="KW-0813">Transport</keyword>
<dbReference type="Pfam" id="PF00664">
    <property type="entry name" value="ABC_membrane"/>
    <property type="match status" value="1"/>
</dbReference>
<reference evidence="12 13" key="1">
    <citation type="submission" date="2018-08" db="EMBL/GenBank/DDBJ databases">
        <title>Meiothermus roseus NBRC 110900 genome sequencing project.</title>
        <authorList>
            <person name="Da Costa M.S."/>
            <person name="Albuquerque L."/>
            <person name="Raposo P."/>
            <person name="Froufe H.J.C."/>
            <person name="Barroso C.S."/>
            <person name="Egas C."/>
        </authorList>
    </citation>
    <scope>NUCLEOTIDE SEQUENCE [LARGE SCALE GENOMIC DNA]</scope>
    <source>
        <strain evidence="12 13">NBRC 110900</strain>
    </source>
</reference>
<evidence type="ECO:0000256" key="4">
    <source>
        <dbReference type="ARBA" id="ARBA00022692"/>
    </source>
</evidence>
<protein>
    <submittedName>
        <fullName evidence="12">Putative ABC transporter ATP-binding protein</fullName>
    </submittedName>
</protein>
<evidence type="ECO:0000256" key="2">
    <source>
        <dbReference type="ARBA" id="ARBA00022448"/>
    </source>
</evidence>
<dbReference type="GO" id="GO:0005886">
    <property type="term" value="C:plasma membrane"/>
    <property type="evidence" value="ECO:0007669"/>
    <property type="project" value="UniProtKB-SubCell"/>
</dbReference>
<feature type="transmembrane region" description="Helical" evidence="9">
    <location>
        <begin position="297"/>
        <end position="318"/>
    </location>
</feature>
<evidence type="ECO:0000256" key="5">
    <source>
        <dbReference type="ARBA" id="ARBA00022741"/>
    </source>
</evidence>
<feature type="transmembrane region" description="Helical" evidence="9">
    <location>
        <begin position="255"/>
        <end position="277"/>
    </location>
</feature>
<evidence type="ECO:0000256" key="1">
    <source>
        <dbReference type="ARBA" id="ARBA00004651"/>
    </source>
</evidence>
<dbReference type="SUPFAM" id="SSF90123">
    <property type="entry name" value="ABC transporter transmembrane region"/>
    <property type="match status" value="1"/>
</dbReference>
<dbReference type="Pfam" id="PF00005">
    <property type="entry name" value="ABC_tran"/>
    <property type="match status" value="1"/>
</dbReference>
<dbReference type="CDD" id="cd18576">
    <property type="entry name" value="ABC_6TM_bac_exporter_ABCB8_10_like"/>
    <property type="match status" value="1"/>
</dbReference>
<evidence type="ECO:0000256" key="6">
    <source>
        <dbReference type="ARBA" id="ARBA00022840"/>
    </source>
</evidence>
<dbReference type="RefSeq" id="WP_119275761.1">
    <property type="nucleotide sequence ID" value="NZ_QWLA01000004.1"/>
</dbReference>
<dbReference type="PROSITE" id="PS00211">
    <property type="entry name" value="ABC_TRANSPORTER_1"/>
    <property type="match status" value="1"/>
</dbReference>
<dbReference type="SMART" id="SM00382">
    <property type="entry name" value="AAA"/>
    <property type="match status" value="1"/>
</dbReference>
<keyword evidence="7 9" id="KW-1133">Transmembrane helix</keyword>
<dbReference type="FunFam" id="3.40.50.300:FF:000218">
    <property type="entry name" value="Multidrug ABC transporter ATP-binding protein"/>
    <property type="match status" value="1"/>
</dbReference>
<dbReference type="InterPro" id="IPR039421">
    <property type="entry name" value="Type_1_exporter"/>
</dbReference>
<feature type="transmembrane region" description="Helical" evidence="9">
    <location>
        <begin position="74"/>
        <end position="94"/>
    </location>
</feature>
<dbReference type="FunFam" id="1.20.1560.10:FF:000011">
    <property type="entry name" value="Multidrug ABC transporter ATP-binding protein"/>
    <property type="match status" value="1"/>
</dbReference>
<evidence type="ECO:0000313" key="12">
    <source>
        <dbReference type="EMBL" id="RIH89265.1"/>
    </source>
</evidence>
<gene>
    <name evidence="12" type="ORF">Mrose_00405</name>
</gene>
<feature type="transmembrane region" description="Helical" evidence="9">
    <location>
        <begin position="177"/>
        <end position="199"/>
    </location>
</feature>
<feature type="transmembrane region" description="Helical" evidence="9">
    <location>
        <begin position="33"/>
        <end position="54"/>
    </location>
</feature>
<dbReference type="GO" id="GO:0005524">
    <property type="term" value="F:ATP binding"/>
    <property type="evidence" value="ECO:0007669"/>
    <property type="project" value="UniProtKB-KW"/>
</dbReference>
<dbReference type="GO" id="GO:0016887">
    <property type="term" value="F:ATP hydrolysis activity"/>
    <property type="evidence" value="ECO:0007669"/>
    <property type="project" value="InterPro"/>
</dbReference>
<dbReference type="Proteomes" id="UP000265341">
    <property type="component" value="Unassembled WGS sequence"/>
</dbReference>
<keyword evidence="8 9" id="KW-0472">Membrane</keyword>
<keyword evidence="4 9" id="KW-0812">Transmembrane</keyword>
<dbReference type="SUPFAM" id="SSF52540">
    <property type="entry name" value="P-loop containing nucleoside triphosphate hydrolases"/>
    <property type="match status" value="1"/>
</dbReference>
<evidence type="ECO:0000259" key="11">
    <source>
        <dbReference type="PROSITE" id="PS50929"/>
    </source>
</evidence>
<keyword evidence="13" id="KW-1185">Reference proteome</keyword>
<evidence type="ECO:0000259" key="10">
    <source>
        <dbReference type="PROSITE" id="PS50893"/>
    </source>
</evidence>
<dbReference type="OrthoDB" id="9762517at2"/>
<dbReference type="PROSITE" id="PS50893">
    <property type="entry name" value="ABC_TRANSPORTER_2"/>
    <property type="match status" value="1"/>
</dbReference>
<keyword evidence="3" id="KW-1003">Cell membrane</keyword>
<organism evidence="12 13">
    <name type="scientific">Calidithermus roseus</name>
    <dbReference type="NCBI Taxonomy" id="1644118"/>
    <lineage>
        <taxon>Bacteria</taxon>
        <taxon>Thermotogati</taxon>
        <taxon>Deinococcota</taxon>
        <taxon>Deinococci</taxon>
        <taxon>Thermales</taxon>
        <taxon>Thermaceae</taxon>
        <taxon>Calidithermus</taxon>
    </lineage>
</organism>
<dbReference type="InterPro" id="IPR003593">
    <property type="entry name" value="AAA+_ATPase"/>
</dbReference>
<keyword evidence="5" id="KW-0547">Nucleotide-binding</keyword>
<feature type="transmembrane region" description="Helical" evidence="9">
    <location>
        <begin position="147"/>
        <end position="171"/>
    </location>
</feature>
<keyword evidence="6 12" id="KW-0067">ATP-binding</keyword>
<evidence type="ECO:0000256" key="7">
    <source>
        <dbReference type="ARBA" id="ARBA00022989"/>
    </source>
</evidence>
<dbReference type="AlphaFoldDB" id="A0A399F0C6"/>
<dbReference type="PROSITE" id="PS50929">
    <property type="entry name" value="ABC_TM1F"/>
    <property type="match status" value="1"/>
</dbReference>
<dbReference type="InterPro" id="IPR036640">
    <property type="entry name" value="ABC1_TM_sf"/>
</dbReference>
<proteinExistence type="predicted"/>
<accession>A0A399F0C6</accession>
<comment type="caution">
    <text evidence="12">The sequence shown here is derived from an EMBL/GenBank/DDBJ whole genome shotgun (WGS) entry which is preliminary data.</text>
</comment>
<dbReference type="InterPro" id="IPR027417">
    <property type="entry name" value="P-loop_NTPase"/>
</dbReference>
<evidence type="ECO:0000313" key="13">
    <source>
        <dbReference type="Proteomes" id="UP000265341"/>
    </source>
</evidence>
<feature type="domain" description="ABC transmembrane type-1" evidence="11">
    <location>
        <begin position="38"/>
        <end position="320"/>
    </location>
</feature>
<name>A0A399F0C6_9DEIN</name>
<evidence type="ECO:0000256" key="3">
    <source>
        <dbReference type="ARBA" id="ARBA00022475"/>
    </source>
</evidence>
<comment type="subcellular location">
    <subcellularLocation>
        <location evidence="1">Cell membrane</location>
        <topology evidence="1">Multi-pass membrane protein</topology>
    </subcellularLocation>
</comment>